<name>A0A098MDR0_9BACL</name>
<evidence type="ECO:0000313" key="3">
    <source>
        <dbReference type="Proteomes" id="UP000029734"/>
    </source>
</evidence>
<feature type="chain" id="PRO_5001938153" evidence="1">
    <location>
        <begin position="23"/>
        <end position="221"/>
    </location>
</feature>
<accession>A0A098MDR0</accession>
<evidence type="ECO:0000313" key="2">
    <source>
        <dbReference type="EMBL" id="KGE20193.1"/>
    </source>
</evidence>
<evidence type="ECO:0000256" key="1">
    <source>
        <dbReference type="SAM" id="SignalP"/>
    </source>
</evidence>
<sequence>MRSRFLKLTLLGMFIVSMISPAAGATARALEDKEVHAHSQCLSPSMVQLNSNLRKLWIDHVIWTRSYIVSALAGLDDQEQVLARLLQNQQDLGNAIKPYYGEEAGNKLAGLLKEHILIAGKIVAAAKSGNQADVAKYNKDWYRNADDIAQFLSSANTNWTNKDLKDLLYQHLQLLTENVVARLGKNWDADIKAFDKGENHIIKLADVLSAGIIKQFPDQFK</sequence>
<comment type="caution">
    <text evidence="2">The sequence shown here is derived from an EMBL/GenBank/DDBJ whole genome shotgun (WGS) entry which is preliminary data.</text>
</comment>
<dbReference type="eggNOG" id="COG1388">
    <property type="taxonomic scope" value="Bacteria"/>
</dbReference>
<keyword evidence="1" id="KW-0732">Signal</keyword>
<dbReference type="RefSeq" id="WP_036652199.1">
    <property type="nucleotide sequence ID" value="NZ_JQCR01000002.1"/>
</dbReference>
<proteinExistence type="predicted"/>
<organism evidence="2 3">
    <name type="scientific">Paenibacillus wynnii</name>
    <dbReference type="NCBI Taxonomy" id="268407"/>
    <lineage>
        <taxon>Bacteria</taxon>
        <taxon>Bacillati</taxon>
        <taxon>Bacillota</taxon>
        <taxon>Bacilli</taxon>
        <taxon>Bacillales</taxon>
        <taxon>Paenibacillaceae</taxon>
        <taxon>Paenibacillus</taxon>
    </lineage>
</organism>
<protein>
    <submittedName>
        <fullName evidence="2">Glycosyltransferase</fullName>
    </submittedName>
</protein>
<keyword evidence="2" id="KW-0808">Transferase</keyword>
<feature type="signal peptide" evidence="1">
    <location>
        <begin position="1"/>
        <end position="22"/>
    </location>
</feature>
<gene>
    <name evidence="2" type="ORF">PWYN_13275</name>
</gene>
<dbReference type="GO" id="GO:0016740">
    <property type="term" value="F:transferase activity"/>
    <property type="evidence" value="ECO:0007669"/>
    <property type="project" value="UniProtKB-KW"/>
</dbReference>
<dbReference type="OrthoDB" id="2603324at2"/>
<reference evidence="2 3" key="1">
    <citation type="submission" date="2014-08" db="EMBL/GenBank/DDBJ databases">
        <authorList>
            <person name="den Bakker H.C."/>
        </authorList>
    </citation>
    <scope>NUCLEOTIDE SEQUENCE [LARGE SCALE GENOMIC DNA]</scope>
    <source>
        <strain evidence="2 3">DSM 18334</strain>
    </source>
</reference>
<dbReference type="Proteomes" id="UP000029734">
    <property type="component" value="Unassembled WGS sequence"/>
</dbReference>
<reference evidence="2 3" key="2">
    <citation type="submission" date="2014-10" db="EMBL/GenBank/DDBJ databases">
        <title>Comparative genomics of the Paenibacillus odorifer group.</title>
        <authorList>
            <person name="Tsai Y.-C."/>
            <person name="Martin N."/>
            <person name="Korlach J."/>
            <person name="Wiedmann M."/>
        </authorList>
    </citation>
    <scope>NUCLEOTIDE SEQUENCE [LARGE SCALE GENOMIC DNA]</scope>
    <source>
        <strain evidence="2 3">DSM 18334</strain>
    </source>
</reference>
<dbReference type="AlphaFoldDB" id="A0A098MDR0"/>
<keyword evidence="3" id="KW-1185">Reference proteome</keyword>
<dbReference type="EMBL" id="JQCR01000002">
    <property type="protein sequence ID" value="KGE20193.1"/>
    <property type="molecule type" value="Genomic_DNA"/>
</dbReference>
<dbReference type="STRING" id="268407.PWYN_13275"/>